<keyword evidence="2" id="KW-1185">Reference proteome</keyword>
<organism evidence="1 2">
    <name type="scientific">Elysia marginata</name>
    <dbReference type="NCBI Taxonomy" id="1093978"/>
    <lineage>
        <taxon>Eukaryota</taxon>
        <taxon>Metazoa</taxon>
        <taxon>Spiralia</taxon>
        <taxon>Lophotrochozoa</taxon>
        <taxon>Mollusca</taxon>
        <taxon>Gastropoda</taxon>
        <taxon>Heterobranchia</taxon>
        <taxon>Euthyneura</taxon>
        <taxon>Panpulmonata</taxon>
        <taxon>Sacoglossa</taxon>
        <taxon>Placobranchoidea</taxon>
        <taxon>Plakobranchidae</taxon>
        <taxon>Elysia</taxon>
    </lineage>
</organism>
<evidence type="ECO:0000313" key="2">
    <source>
        <dbReference type="Proteomes" id="UP000762676"/>
    </source>
</evidence>
<dbReference type="AlphaFoldDB" id="A0AAV4JH17"/>
<reference evidence="1 2" key="1">
    <citation type="journal article" date="2021" name="Elife">
        <title>Chloroplast acquisition without the gene transfer in kleptoplastic sea slugs, Plakobranchus ocellatus.</title>
        <authorList>
            <person name="Maeda T."/>
            <person name="Takahashi S."/>
            <person name="Yoshida T."/>
            <person name="Shimamura S."/>
            <person name="Takaki Y."/>
            <person name="Nagai Y."/>
            <person name="Toyoda A."/>
            <person name="Suzuki Y."/>
            <person name="Arimoto A."/>
            <person name="Ishii H."/>
            <person name="Satoh N."/>
            <person name="Nishiyama T."/>
            <person name="Hasebe M."/>
            <person name="Maruyama T."/>
            <person name="Minagawa J."/>
            <person name="Obokata J."/>
            <person name="Shigenobu S."/>
        </authorList>
    </citation>
    <scope>NUCLEOTIDE SEQUENCE [LARGE SCALE GENOMIC DNA]</scope>
</reference>
<dbReference type="Proteomes" id="UP000762676">
    <property type="component" value="Unassembled WGS sequence"/>
</dbReference>
<sequence length="136" mass="15804">MLEVIPRWHDEEGRVFQLKSQDCSQTFLVTKTDWPVLGARTVLGCVSNPRPLGHGAKPLPTELSRPPKYSWRYSWRSTFSGRNQTTKALDQLRNLTSDKHHHNQSHERERALRMIVVVNLSESSITCSIRRPWTRN</sequence>
<gene>
    <name evidence="1" type="ORF">ElyMa_006906900</name>
</gene>
<evidence type="ECO:0000313" key="1">
    <source>
        <dbReference type="EMBL" id="GFS20752.1"/>
    </source>
</evidence>
<accession>A0AAV4JH17</accession>
<comment type="caution">
    <text evidence="1">The sequence shown here is derived from an EMBL/GenBank/DDBJ whole genome shotgun (WGS) entry which is preliminary data.</text>
</comment>
<name>A0AAV4JH17_9GAST</name>
<protein>
    <submittedName>
        <fullName evidence="1">Uncharacterized protein</fullName>
    </submittedName>
</protein>
<dbReference type="EMBL" id="BMAT01013818">
    <property type="protein sequence ID" value="GFS20752.1"/>
    <property type="molecule type" value="Genomic_DNA"/>
</dbReference>
<proteinExistence type="predicted"/>